<organism evidence="2 3">
    <name type="scientific">Alloscardovia omnicolens</name>
    <dbReference type="NCBI Taxonomy" id="419015"/>
    <lineage>
        <taxon>Bacteria</taxon>
        <taxon>Bacillati</taxon>
        <taxon>Actinomycetota</taxon>
        <taxon>Actinomycetes</taxon>
        <taxon>Bifidobacteriales</taxon>
        <taxon>Bifidobacteriaceae</taxon>
        <taxon>Alloscardovia</taxon>
    </lineage>
</organism>
<dbReference type="CDD" id="cd04301">
    <property type="entry name" value="NAT_SF"/>
    <property type="match status" value="1"/>
</dbReference>
<dbReference type="InterPro" id="IPR016181">
    <property type="entry name" value="Acyl_CoA_acyltransferase"/>
</dbReference>
<sequence>MTDIALKRAYAPAIPEIDGYRILVDRLWPRGVSKTKAQLDEWLKDIAPSPQLRTWWNHDRARYSEFAARYRAELDNNPAVERLLTLMHEHADSRITLVFGAKDLVINHAHVLRNYLIEQTTPRENTVLNSQGFTIATIPTRPKHSGNAQHKKPNLDGLEYSTLELKDAQALQWVEALTFEDTFLLTSTPRDNDDYIAQTYTLENTQSELADNHSVHTALIDTASGEIAAFMKLNRPGAFSESNPKIPQDSIEVQRLYVMPRFKRRGLGSFLMSKAVDFAREEKVDWLWLGVWQYNFAAQEFYKNWGYERFSEHIFAVGEDEQVDFLLKKKLQ</sequence>
<dbReference type="PANTHER" id="PTHR36849:SF1">
    <property type="entry name" value="CYTOPLASMIC PROTEIN"/>
    <property type="match status" value="1"/>
</dbReference>
<dbReference type="InterPro" id="IPR000182">
    <property type="entry name" value="GNAT_dom"/>
</dbReference>
<dbReference type="EMBL" id="PKGU01000002">
    <property type="protein sequence ID" value="PKZ15532.1"/>
    <property type="molecule type" value="Genomic_DNA"/>
</dbReference>
<dbReference type="Gene3D" id="3.40.630.30">
    <property type="match status" value="1"/>
</dbReference>
<dbReference type="GO" id="GO:0016747">
    <property type="term" value="F:acyltransferase activity, transferring groups other than amino-acyl groups"/>
    <property type="evidence" value="ECO:0007669"/>
    <property type="project" value="InterPro"/>
</dbReference>
<comment type="caution">
    <text evidence="2">The sequence shown here is derived from an EMBL/GenBank/DDBJ whole genome shotgun (WGS) entry which is preliminary data.</text>
</comment>
<evidence type="ECO:0000313" key="2">
    <source>
        <dbReference type="EMBL" id="PKZ15532.1"/>
    </source>
</evidence>
<dbReference type="SUPFAM" id="SSF55729">
    <property type="entry name" value="Acyl-CoA N-acyltransferases (Nat)"/>
    <property type="match status" value="1"/>
</dbReference>
<protein>
    <submittedName>
        <fullName evidence="2">DUF488 domain-containing protein</fullName>
    </submittedName>
</protein>
<accession>A0A2I1M5W2</accession>
<dbReference type="PANTHER" id="PTHR36849">
    <property type="entry name" value="CYTOPLASMIC PROTEIN-RELATED"/>
    <property type="match status" value="1"/>
</dbReference>
<dbReference type="InterPro" id="IPR052552">
    <property type="entry name" value="YeaO-like"/>
</dbReference>
<dbReference type="AlphaFoldDB" id="A0A2I1M5W2"/>
<dbReference type="Pfam" id="PF22752">
    <property type="entry name" value="DUF488-N3i"/>
    <property type="match status" value="1"/>
</dbReference>
<gene>
    <name evidence="2" type="ORF">CYJ32_03975</name>
</gene>
<name>A0A2I1M5W2_9BIFI</name>
<reference evidence="2 3" key="1">
    <citation type="submission" date="2017-12" db="EMBL/GenBank/DDBJ databases">
        <title>Phylogenetic diversity of female urinary microbiome.</title>
        <authorList>
            <person name="Thomas-White K."/>
            <person name="Wolfe A.J."/>
        </authorList>
    </citation>
    <scope>NUCLEOTIDE SEQUENCE [LARGE SCALE GENOMIC DNA]</scope>
    <source>
        <strain evidence="2 3">UMB0064</strain>
    </source>
</reference>
<dbReference type="Pfam" id="PF00583">
    <property type="entry name" value="Acetyltransf_1"/>
    <property type="match status" value="1"/>
</dbReference>
<proteinExistence type="predicted"/>
<feature type="domain" description="N-acetyltransferase" evidence="1">
    <location>
        <begin position="158"/>
        <end position="332"/>
    </location>
</feature>
<dbReference type="PROSITE" id="PS51186">
    <property type="entry name" value="GNAT"/>
    <property type="match status" value="1"/>
</dbReference>
<evidence type="ECO:0000313" key="3">
    <source>
        <dbReference type="Proteomes" id="UP000242263"/>
    </source>
</evidence>
<evidence type="ECO:0000259" key="1">
    <source>
        <dbReference type="PROSITE" id="PS51186"/>
    </source>
</evidence>
<dbReference type="Proteomes" id="UP000242263">
    <property type="component" value="Unassembled WGS sequence"/>
</dbReference>